<dbReference type="Proteomes" id="UP000729402">
    <property type="component" value="Unassembled WGS sequence"/>
</dbReference>
<keyword evidence="4" id="KW-0804">Transcription</keyword>
<feature type="compositionally biased region" description="Low complexity" evidence="7">
    <location>
        <begin position="11"/>
        <end position="20"/>
    </location>
</feature>
<dbReference type="CDD" id="cd00018">
    <property type="entry name" value="AP2"/>
    <property type="match status" value="1"/>
</dbReference>
<dbReference type="AlphaFoldDB" id="A0A8J5WP41"/>
<sequence length="296" mass="30679">MAQGLGLHENTSSSSTSSLATTSSCVSCCCSAATTDASSSPSSPASANAAPAAAGKRKHQKVAEAEAEDEAGGGVGGGGGEEEEEEEAEATAGAGKAKKRKRSSDGKHPVYRGVRMRAWGKWVSEIREPRKKSRIWLGTFPTAEMAARAHDVAALAIKGRAAHLNFPDLAGVLPRAASPAPKDVQAAATLAAAFSTSPSSSSSEQTEAPRLAHADEDPAAKNDAATAPDSATQSSGSDAEAENEERQLFDLPDLLFDMQDGFGFFTTWAPLPDVDEVNAELRLEEPLLWDLGVADA</sequence>
<evidence type="ECO:0000256" key="3">
    <source>
        <dbReference type="ARBA" id="ARBA00023125"/>
    </source>
</evidence>
<reference evidence="9" key="1">
    <citation type="journal article" date="2021" name="bioRxiv">
        <title>Whole Genome Assembly and Annotation of Northern Wild Rice, Zizania palustris L., Supports a Whole Genome Duplication in the Zizania Genus.</title>
        <authorList>
            <person name="Haas M."/>
            <person name="Kono T."/>
            <person name="Macchietto M."/>
            <person name="Millas R."/>
            <person name="McGilp L."/>
            <person name="Shao M."/>
            <person name="Duquette J."/>
            <person name="Hirsch C.N."/>
            <person name="Kimball J."/>
        </authorList>
    </citation>
    <scope>NUCLEOTIDE SEQUENCE</scope>
    <source>
        <tissue evidence="9">Fresh leaf tissue</tissue>
    </source>
</reference>
<comment type="subcellular location">
    <subcellularLocation>
        <location evidence="1">Nucleus</location>
    </subcellularLocation>
</comment>
<dbReference type="PANTHER" id="PTHR31985">
    <property type="entry name" value="ETHYLENE-RESPONSIVE TRANSCRIPTION FACTOR ERF042-RELATED"/>
    <property type="match status" value="1"/>
</dbReference>
<dbReference type="EMBL" id="JAAALK010000080">
    <property type="protein sequence ID" value="KAG8092557.1"/>
    <property type="molecule type" value="Genomic_DNA"/>
</dbReference>
<evidence type="ECO:0000256" key="6">
    <source>
        <dbReference type="ARBA" id="ARBA00024343"/>
    </source>
</evidence>
<feature type="region of interest" description="Disordered" evidence="7">
    <location>
        <begin position="33"/>
        <end position="110"/>
    </location>
</feature>
<feature type="domain" description="AP2/ERF" evidence="8">
    <location>
        <begin position="110"/>
        <end position="167"/>
    </location>
</feature>
<dbReference type="InterPro" id="IPR051032">
    <property type="entry name" value="AP2/ERF_TF_ERF_subfamily"/>
</dbReference>
<dbReference type="GO" id="GO:0003677">
    <property type="term" value="F:DNA binding"/>
    <property type="evidence" value="ECO:0007669"/>
    <property type="project" value="UniProtKB-KW"/>
</dbReference>
<organism evidence="9 10">
    <name type="scientific">Zizania palustris</name>
    <name type="common">Northern wild rice</name>
    <dbReference type="NCBI Taxonomy" id="103762"/>
    <lineage>
        <taxon>Eukaryota</taxon>
        <taxon>Viridiplantae</taxon>
        <taxon>Streptophyta</taxon>
        <taxon>Embryophyta</taxon>
        <taxon>Tracheophyta</taxon>
        <taxon>Spermatophyta</taxon>
        <taxon>Magnoliopsida</taxon>
        <taxon>Liliopsida</taxon>
        <taxon>Poales</taxon>
        <taxon>Poaceae</taxon>
        <taxon>BOP clade</taxon>
        <taxon>Oryzoideae</taxon>
        <taxon>Oryzeae</taxon>
        <taxon>Zizaniinae</taxon>
        <taxon>Zizania</taxon>
    </lineage>
</organism>
<keyword evidence="2" id="KW-0805">Transcription regulation</keyword>
<keyword evidence="10" id="KW-1185">Reference proteome</keyword>
<comment type="similarity">
    <text evidence="6">Belongs to the AP2/ERF transcription factor family. ERF subfamily.</text>
</comment>
<feature type="compositionally biased region" description="Low complexity" evidence="7">
    <location>
        <begin position="194"/>
        <end position="209"/>
    </location>
</feature>
<accession>A0A8J5WP41</accession>
<evidence type="ECO:0000313" key="9">
    <source>
        <dbReference type="EMBL" id="KAG8092557.1"/>
    </source>
</evidence>
<dbReference type="GO" id="GO:0003700">
    <property type="term" value="F:DNA-binding transcription factor activity"/>
    <property type="evidence" value="ECO:0007669"/>
    <property type="project" value="InterPro"/>
</dbReference>
<dbReference type="OrthoDB" id="1932364at2759"/>
<feature type="region of interest" description="Disordered" evidence="7">
    <location>
        <begin position="194"/>
        <end position="245"/>
    </location>
</feature>
<keyword evidence="5" id="KW-0539">Nucleus</keyword>
<protein>
    <recommendedName>
        <fullName evidence="8">AP2/ERF domain-containing protein</fullName>
    </recommendedName>
</protein>
<evidence type="ECO:0000256" key="7">
    <source>
        <dbReference type="SAM" id="MobiDB-lite"/>
    </source>
</evidence>
<evidence type="ECO:0000313" key="10">
    <source>
        <dbReference type="Proteomes" id="UP000729402"/>
    </source>
</evidence>
<proteinExistence type="inferred from homology"/>
<name>A0A8J5WP41_ZIZPA</name>
<evidence type="ECO:0000259" key="8">
    <source>
        <dbReference type="PROSITE" id="PS51032"/>
    </source>
</evidence>
<reference evidence="9" key="2">
    <citation type="submission" date="2021-02" db="EMBL/GenBank/DDBJ databases">
        <authorList>
            <person name="Kimball J.A."/>
            <person name="Haas M.W."/>
            <person name="Macchietto M."/>
            <person name="Kono T."/>
            <person name="Duquette J."/>
            <person name="Shao M."/>
        </authorList>
    </citation>
    <scope>NUCLEOTIDE SEQUENCE</scope>
    <source>
        <tissue evidence="9">Fresh leaf tissue</tissue>
    </source>
</reference>
<feature type="compositionally biased region" description="Low complexity" evidence="7">
    <location>
        <begin position="33"/>
        <end position="54"/>
    </location>
</feature>
<feature type="compositionally biased region" description="Acidic residues" evidence="7">
    <location>
        <begin position="80"/>
        <end position="89"/>
    </location>
</feature>
<dbReference type="GO" id="GO:0005634">
    <property type="term" value="C:nucleus"/>
    <property type="evidence" value="ECO:0007669"/>
    <property type="project" value="UniProtKB-SubCell"/>
</dbReference>
<feature type="compositionally biased region" description="Basic and acidic residues" evidence="7">
    <location>
        <begin position="210"/>
        <end position="220"/>
    </location>
</feature>
<gene>
    <name evidence="9" type="ORF">GUJ93_ZPchr0012g22208</name>
</gene>
<comment type="caution">
    <text evidence="9">The sequence shown here is derived from an EMBL/GenBank/DDBJ whole genome shotgun (WGS) entry which is preliminary data.</text>
</comment>
<dbReference type="FunFam" id="3.30.730.10:FF:000001">
    <property type="entry name" value="Ethylene-responsive transcription factor 2"/>
    <property type="match status" value="1"/>
</dbReference>
<dbReference type="SMART" id="SM00380">
    <property type="entry name" value="AP2"/>
    <property type="match status" value="1"/>
</dbReference>
<evidence type="ECO:0000256" key="2">
    <source>
        <dbReference type="ARBA" id="ARBA00023015"/>
    </source>
</evidence>
<dbReference type="InterPro" id="IPR001471">
    <property type="entry name" value="AP2/ERF_dom"/>
</dbReference>
<feature type="region of interest" description="Disordered" evidence="7">
    <location>
        <begin position="1"/>
        <end position="20"/>
    </location>
</feature>
<evidence type="ECO:0000256" key="1">
    <source>
        <dbReference type="ARBA" id="ARBA00004123"/>
    </source>
</evidence>
<keyword evidence="3" id="KW-0238">DNA-binding</keyword>
<evidence type="ECO:0000256" key="4">
    <source>
        <dbReference type="ARBA" id="ARBA00023163"/>
    </source>
</evidence>
<dbReference type="PROSITE" id="PS51032">
    <property type="entry name" value="AP2_ERF"/>
    <property type="match status" value="1"/>
</dbReference>
<evidence type="ECO:0000256" key="5">
    <source>
        <dbReference type="ARBA" id="ARBA00023242"/>
    </source>
</evidence>
<dbReference type="PANTHER" id="PTHR31985:SF207">
    <property type="entry name" value="AP2-EREBP TRANSCRIPTION FACTOR"/>
    <property type="match status" value="1"/>
</dbReference>
<dbReference type="Pfam" id="PF00847">
    <property type="entry name" value="AP2"/>
    <property type="match status" value="1"/>
</dbReference>